<feature type="compositionally biased region" description="Polar residues" evidence="8">
    <location>
        <begin position="1"/>
        <end position="10"/>
    </location>
</feature>
<feature type="compositionally biased region" description="Polar residues" evidence="8">
    <location>
        <begin position="610"/>
        <end position="629"/>
    </location>
</feature>
<dbReference type="OrthoDB" id="644067at2759"/>
<dbReference type="EMBL" id="ML975154">
    <property type="protein sequence ID" value="KAF1814049.1"/>
    <property type="molecule type" value="Genomic_DNA"/>
</dbReference>
<dbReference type="CDD" id="cd14686">
    <property type="entry name" value="bZIP"/>
    <property type="match status" value="1"/>
</dbReference>
<sequence length="681" mass="74656">AFPHANSHQSFYRPPSQLSIHRKPSTASLNSNFFDDLDDSLPESTMLSPSGTPASLMSPQMSTVWDDFTTSGPFSHSQERSDSVSTNPFGQTNNPFLRLEPAQAAMYGQQSVWTPFDRSDSSSTPTPVQKYEPFGSEFDSGAQHHRPHVFPVHPPSNDFGAVPMQQQPSQQPLPNVRPSSIFPSATPLAQSPTTEKQWMALPPSSSVQPGPVEERPAPKRMRPNSPQRTLSYATFPRPDGIRKKNARLDIPVERNLTNIDRLIHESSNDEEKKELKAQKRLLRNRQAALDSRQRKKKHTEELELEKKSWDDRLQVLEAEVNALRIQSGDLHAEKDQWMRERCVMVQQIETAQWEKEELVRSHTLETGDLRKKVNFLREQLDATAAGGIGAGMGDAPQPMATGHHVGAFNEFTNEMDNLTMASEWDNYIYDFCVDPDTPATPTPATVAVAASTPTPSSKSTPTNSTTTLVVSRPKLPTPPIASDDKPVNHGVLLMLLLWGAFVAHHSTSSSPPSLPRLPDHVRAASATVLDSILNDDLPHPAALTVNPASTWPKPASGLTDHIMGNTGLGGIGGGDNPPMERLHASLTQPTKAQEAEQLFSLTPTQYSALTDPSCGRASSISSSEDTTAGKSGGANRRNLAEALAAMRERRGESAAEVYTRSLLWGQIPGEVVREFKRMVGE</sequence>
<evidence type="ECO:0000259" key="9">
    <source>
        <dbReference type="PROSITE" id="PS50217"/>
    </source>
</evidence>
<keyword evidence="6" id="KW-0539">Nucleus</keyword>
<feature type="region of interest" description="Disordered" evidence="8">
    <location>
        <begin position="449"/>
        <end position="482"/>
    </location>
</feature>
<evidence type="ECO:0000313" key="11">
    <source>
        <dbReference type="Proteomes" id="UP000504638"/>
    </source>
</evidence>
<feature type="compositionally biased region" description="Low complexity" evidence="8">
    <location>
        <begin position="449"/>
        <end position="471"/>
    </location>
</feature>
<name>A0A6G1G863_9PEZI</name>
<dbReference type="SMART" id="SM00338">
    <property type="entry name" value="BRLZ"/>
    <property type="match status" value="1"/>
</dbReference>
<evidence type="ECO:0000256" key="2">
    <source>
        <dbReference type="ARBA" id="ARBA00007163"/>
    </source>
</evidence>
<reference evidence="12" key="3">
    <citation type="submission" date="2025-04" db="UniProtKB">
        <authorList>
            <consortium name="RefSeq"/>
        </authorList>
    </citation>
    <scope>IDENTIFICATION</scope>
    <source>
        <strain evidence="12">CBS 781.70</strain>
    </source>
</reference>
<reference evidence="10 12" key="1">
    <citation type="submission" date="2020-01" db="EMBL/GenBank/DDBJ databases">
        <authorList>
            <consortium name="DOE Joint Genome Institute"/>
            <person name="Haridas S."/>
            <person name="Albert R."/>
            <person name="Binder M."/>
            <person name="Bloem J."/>
            <person name="Labutti K."/>
            <person name="Salamov A."/>
            <person name="Andreopoulos B."/>
            <person name="Baker S.E."/>
            <person name="Barry K."/>
            <person name="Bills G."/>
            <person name="Bluhm B.H."/>
            <person name="Cannon C."/>
            <person name="Castanera R."/>
            <person name="Culley D.E."/>
            <person name="Daum C."/>
            <person name="Ezra D."/>
            <person name="Gonzalez J.B."/>
            <person name="Henrissat B."/>
            <person name="Kuo A."/>
            <person name="Liang C."/>
            <person name="Lipzen A."/>
            <person name="Lutzoni F."/>
            <person name="Magnuson J."/>
            <person name="Mondo S."/>
            <person name="Nolan M."/>
            <person name="Ohm R."/>
            <person name="Pangilinan J."/>
            <person name="Park H.-J."/>
            <person name="Ramirez L."/>
            <person name="Alfaro M."/>
            <person name="Sun H."/>
            <person name="Tritt A."/>
            <person name="Yoshinaga Y."/>
            <person name="Zwiers L.-H."/>
            <person name="Turgeon B.G."/>
            <person name="Goodwin S.B."/>
            <person name="Spatafora J.W."/>
            <person name="Crous P.W."/>
            <person name="Grigoriev I.V."/>
        </authorList>
    </citation>
    <scope>NUCLEOTIDE SEQUENCE</scope>
    <source>
        <strain evidence="10 12">CBS 781.70</strain>
    </source>
</reference>
<dbReference type="PROSITE" id="PS50217">
    <property type="entry name" value="BZIP"/>
    <property type="match status" value="1"/>
</dbReference>
<feature type="compositionally biased region" description="Polar residues" evidence="8">
    <location>
        <begin position="42"/>
        <end position="76"/>
    </location>
</feature>
<feature type="region of interest" description="Disordered" evidence="8">
    <location>
        <begin position="158"/>
        <end position="240"/>
    </location>
</feature>
<feature type="coiled-coil region" evidence="7">
    <location>
        <begin position="268"/>
        <end position="333"/>
    </location>
</feature>
<comment type="subcellular location">
    <subcellularLocation>
        <location evidence="1">Nucleus</location>
    </subcellularLocation>
</comment>
<dbReference type="RefSeq" id="XP_033535680.1">
    <property type="nucleotide sequence ID" value="XM_033675687.1"/>
</dbReference>
<gene>
    <name evidence="10 12" type="ORF">P152DRAFT_379029</name>
</gene>
<feature type="non-terminal residue" evidence="10">
    <location>
        <position position="681"/>
    </location>
</feature>
<evidence type="ECO:0000313" key="10">
    <source>
        <dbReference type="EMBL" id="KAF1814049.1"/>
    </source>
</evidence>
<dbReference type="PANTHER" id="PTHR47416">
    <property type="entry name" value="BASIC-LEUCINE ZIPPER TRANSCRIPTION FACTOR F-RELATED"/>
    <property type="match status" value="1"/>
</dbReference>
<dbReference type="Gene3D" id="1.20.5.170">
    <property type="match status" value="1"/>
</dbReference>
<accession>A0A6G1G863</accession>
<dbReference type="PANTHER" id="PTHR47416:SF8">
    <property type="entry name" value="BASIC-LEUCINE ZIPPER TRANSCRIPTION FACTOR E-RELATED"/>
    <property type="match status" value="1"/>
</dbReference>
<dbReference type="InterPro" id="IPR046347">
    <property type="entry name" value="bZIP_sf"/>
</dbReference>
<dbReference type="GO" id="GO:0005634">
    <property type="term" value="C:nucleus"/>
    <property type="evidence" value="ECO:0007669"/>
    <property type="project" value="UniProtKB-SubCell"/>
</dbReference>
<keyword evidence="5" id="KW-0804">Transcription</keyword>
<evidence type="ECO:0000256" key="8">
    <source>
        <dbReference type="SAM" id="MobiDB-lite"/>
    </source>
</evidence>
<feature type="compositionally biased region" description="Polar residues" evidence="8">
    <location>
        <begin position="177"/>
        <end position="196"/>
    </location>
</feature>
<dbReference type="SUPFAM" id="SSF57959">
    <property type="entry name" value="Leucine zipper domain"/>
    <property type="match status" value="1"/>
</dbReference>
<keyword evidence="4" id="KW-0238">DNA-binding</keyword>
<evidence type="ECO:0000313" key="12">
    <source>
        <dbReference type="RefSeq" id="XP_033535680.1"/>
    </source>
</evidence>
<keyword evidence="11" id="KW-1185">Reference proteome</keyword>
<dbReference type="GeneID" id="54416257"/>
<proteinExistence type="inferred from homology"/>
<keyword evidence="7" id="KW-0175">Coiled coil</keyword>
<feature type="region of interest" description="Disordered" evidence="8">
    <location>
        <begin position="610"/>
        <end position="635"/>
    </location>
</feature>
<dbReference type="InterPro" id="IPR004827">
    <property type="entry name" value="bZIP"/>
</dbReference>
<dbReference type="Proteomes" id="UP000504638">
    <property type="component" value="Unplaced"/>
</dbReference>
<evidence type="ECO:0000256" key="7">
    <source>
        <dbReference type="SAM" id="Coils"/>
    </source>
</evidence>
<evidence type="ECO:0000256" key="6">
    <source>
        <dbReference type="ARBA" id="ARBA00023242"/>
    </source>
</evidence>
<comment type="similarity">
    <text evidence="2">Belongs to the bZIP family.</text>
</comment>
<feature type="compositionally biased region" description="Low complexity" evidence="8">
    <location>
        <begin position="163"/>
        <end position="174"/>
    </location>
</feature>
<evidence type="ECO:0000256" key="3">
    <source>
        <dbReference type="ARBA" id="ARBA00023015"/>
    </source>
</evidence>
<reference evidence="12" key="2">
    <citation type="submission" date="2020-04" db="EMBL/GenBank/DDBJ databases">
        <authorList>
            <consortium name="NCBI Genome Project"/>
        </authorList>
    </citation>
    <scope>NUCLEOTIDE SEQUENCE</scope>
    <source>
        <strain evidence="12">CBS 781.70</strain>
    </source>
</reference>
<dbReference type="GO" id="GO:0003700">
    <property type="term" value="F:DNA-binding transcription factor activity"/>
    <property type="evidence" value="ECO:0007669"/>
    <property type="project" value="InterPro"/>
</dbReference>
<evidence type="ECO:0000256" key="4">
    <source>
        <dbReference type="ARBA" id="ARBA00023125"/>
    </source>
</evidence>
<evidence type="ECO:0000256" key="5">
    <source>
        <dbReference type="ARBA" id="ARBA00023163"/>
    </source>
</evidence>
<keyword evidence="3" id="KW-0805">Transcription regulation</keyword>
<dbReference type="AlphaFoldDB" id="A0A6G1G863"/>
<protein>
    <recommendedName>
        <fullName evidence="9">BZIP domain-containing protein</fullName>
    </recommendedName>
</protein>
<organism evidence="10">
    <name type="scientific">Eremomyces bilateralis CBS 781.70</name>
    <dbReference type="NCBI Taxonomy" id="1392243"/>
    <lineage>
        <taxon>Eukaryota</taxon>
        <taxon>Fungi</taxon>
        <taxon>Dikarya</taxon>
        <taxon>Ascomycota</taxon>
        <taxon>Pezizomycotina</taxon>
        <taxon>Dothideomycetes</taxon>
        <taxon>Dothideomycetes incertae sedis</taxon>
        <taxon>Eremomycetales</taxon>
        <taxon>Eremomycetaceae</taxon>
        <taxon>Eremomyces</taxon>
    </lineage>
</organism>
<feature type="region of interest" description="Disordered" evidence="8">
    <location>
        <begin position="1"/>
        <end position="93"/>
    </location>
</feature>
<dbReference type="GO" id="GO:0003677">
    <property type="term" value="F:DNA binding"/>
    <property type="evidence" value="ECO:0007669"/>
    <property type="project" value="UniProtKB-KW"/>
</dbReference>
<feature type="compositionally biased region" description="Polar residues" evidence="8">
    <location>
        <begin position="83"/>
        <end position="93"/>
    </location>
</feature>
<feature type="domain" description="BZIP" evidence="9">
    <location>
        <begin position="274"/>
        <end position="324"/>
    </location>
</feature>
<dbReference type="Pfam" id="PF00170">
    <property type="entry name" value="bZIP_1"/>
    <property type="match status" value="1"/>
</dbReference>
<feature type="non-terminal residue" evidence="10">
    <location>
        <position position="1"/>
    </location>
</feature>
<evidence type="ECO:0000256" key="1">
    <source>
        <dbReference type="ARBA" id="ARBA00004123"/>
    </source>
</evidence>